<reference evidence="5" key="2">
    <citation type="submission" date="2012-11" db="EMBL/GenBank/DDBJ databases">
        <authorList>
            <person name="Kuo A."/>
            <person name="Curtis B.A."/>
            <person name="Tanifuji G."/>
            <person name="Burki F."/>
            <person name="Gruber A."/>
            <person name="Irimia M."/>
            <person name="Maruyama S."/>
            <person name="Arias M.C."/>
            <person name="Ball S.G."/>
            <person name="Gile G.H."/>
            <person name="Hirakawa Y."/>
            <person name="Hopkins J.F."/>
            <person name="Rensing S.A."/>
            <person name="Schmutz J."/>
            <person name="Symeonidi A."/>
            <person name="Elias M."/>
            <person name="Eveleigh R.J."/>
            <person name="Herman E.K."/>
            <person name="Klute M.J."/>
            <person name="Nakayama T."/>
            <person name="Obornik M."/>
            <person name="Reyes-Prieto A."/>
            <person name="Armbrust E.V."/>
            <person name="Aves S.J."/>
            <person name="Beiko R.G."/>
            <person name="Coutinho P."/>
            <person name="Dacks J.B."/>
            <person name="Durnford D.G."/>
            <person name="Fast N.M."/>
            <person name="Green B.R."/>
            <person name="Grisdale C."/>
            <person name="Hempe F."/>
            <person name="Henrissat B."/>
            <person name="Hoppner M.P."/>
            <person name="Ishida K.-I."/>
            <person name="Kim E."/>
            <person name="Koreny L."/>
            <person name="Kroth P.G."/>
            <person name="Liu Y."/>
            <person name="Malik S.-B."/>
            <person name="Maier U.G."/>
            <person name="McRose D."/>
            <person name="Mock T."/>
            <person name="Neilson J.A."/>
            <person name="Onodera N.T."/>
            <person name="Poole A.M."/>
            <person name="Pritham E.J."/>
            <person name="Richards T.A."/>
            <person name="Rocap G."/>
            <person name="Roy S.W."/>
            <person name="Sarai C."/>
            <person name="Schaack S."/>
            <person name="Shirato S."/>
            <person name="Slamovits C.H."/>
            <person name="Spencer D.F."/>
            <person name="Suzuki S."/>
            <person name="Worden A.Z."/>
            <person name="Zauner S."/>
            <person name="Barry K."/>
            <person name="Bell C."/>
            <person name="Bharti A.K."/>
            <person name="Crow J.A."/>
            <person name="Grimwood J."/>
            <person name="Kramer R."/>
            <person name="Lindquist E."/>
            <person name="Lucas S."/>
            <person name="Salamov A."/>
            <person name="McFadden G.I."/>
            <person name="Lane C.E."/>
            <person name="Keeling P.J."/>
            <person name="Gray M.W."/>
            <person name="Grigoriev I.V."/>
            <person name="Archibald J.M."/>
        </authorList>
    </citation>
    <scope>NUCLEOTIDE SEQUENCE</scope>
    <source>
        <strain evidence="5">CCMP2712</strain>
    </source>
</reference>
<evidence type="ECO:0000256" key="1">
    <source>
        <dbReference type="ARBA" id="ARBA00023242"/>
    </source>
</evidence>
<reference evidence="4" key="3">
    <citation type="submission" date="2015-06" db="UniProtKB">
        <authorList>
            <consortium name="EnsemblProtists"/>
        </authorList>
    </citation>
    <scope>IDENTIFICATION</scope>
</reference>
<keyword evidence="5" id="KW-1185">Reference proteome</keyword>
<dbReference type="EnsemblProtists" id="EKX46210">
    <property type="protein sequence ID" value="EKX46210"/>
    <property type="gene ID" value="GUITHDRAFT_107828"/>
</dbReference>
<evidence type="ECO:0000313" key="3">
    <source>
        <dbReference type="EMBL" id="EKX46210.1"/>
    </source>
</evidence>
<dbReference type="SUPFAM" id="SSF46689">
    <property type="entry name" value="Homeodomain-like"/>
    <property type="match status" value="1"/>
</dbReference>
<evidence type="ECO:0008006" key="6">
    <source>
        <dbReference type="Google" id="ProtNLM"/>
    </source>
</evidence>
<name>L1JDM2_GUITC</name>
<dbReference type="KEGG" id="gtt:GUITHDRAFT_107828"/>
<dbReference type="InterPro" id="IPR009057">
    <property type="entry name" value="Homeodomain-like_sf"/>
</dbReference>
<dbReference type="AlphaFoldDB" id="L1JDM2"/>
<feature type="region of interest" description="Disordered" evidence="2">
    <location>
        <begin position="209"/>
        <end position="234"/>
    </location>
</feature>
<organism evidence="3">
    <name type="scientific">Guillardia theta (strain CCMP2712)</name>
    <name type="common">Cryptophyte</name>
    <dbReference type="NCBI Taxonomy" id="905079"/>
    <lineage>
        <taxon>Eukaryota</taxon>
        <taxon>Cryptophyceae</taxon>
        <taxon>Pyrenomonadales</taxon>
        <taxon>Geminigeraceae</taxon>
        <taxon>Guillardia</taxon>
    </lineage>
</organism>
<dbReference type="Gene3D" id="1.10.10.60">
    <property type="entry name" value="Homeodomain-like"/>
    <property type="match status" value="1"/>
</dbReference>
<gene>
    <name evidence="3" type="ORF">GUITHDRAFT_107828</name>
</gene>
<feature type="compositionally biased region" description="Low complexity" evidence="2">
    <location>
        <begin position="110"/>
        <end position="128"/>
    </location>
</feature>
<dbReference type="HOGENOM" id="CLU_1191820_0_0_1"/>
<keyword evidence="1" id="KW-0539">Nucleus</keyword>
<dbReference type="RefSeq" id="XP_005833190.1">
    <property type="nucleotide sequence ID" value="XM_005833133.1"/>
</dbReference>
<dbReference type="Proteomes" id="UP000011087">
    <property type="component" value="Unassembled WGS sequence"/>
</dbReference>
<proteinExistence type="predicted"/>
<evidence type="ECO:0000313" key="4">
    <source>
        <dbReference type="EnsemblProtists" id="EKX46210"/>
    </source>
</evidence>
<dbReference type="PaxDb" id="55529-EKX46210"/>
<evidence type="ECO:0000256" key="2">
    <source>
        <dbReference type="SAM" id="MobiDB-lite"/>
    </source>
</evidence>
<protein>
    <recommendedName>
        <fullName evidence="6">Myb-like domain-containing protein</fullName>
    </recommendedName>
</protein>
<dbReference type="GeneID" id="17302845"/>
<reference evidence="3 5" key="1">
    <citation type="journal article" date="2012" name="Nature">
        <title>Algal genomes reveal evolutionary mosaicism and the fate of nucleomorphs.</title>
        <authorList>
            <consortium name="DOE Joint Genome Institute"/>
            <person name="Curtis B.A."/>
            <person name="Tanifuji G."/>
            <person name="Burki F."/>
            <person name="Gruber A."/>
            <person name="Irimia M."/>
            <person name="Maruyama S."/>
            <person name="Arias M.C."/>
            <person name="Ball S.G."/>
            <person name="Gile G.H."/>
            <person name="Hirakawa Y."/>
            <person name="Hopkins J.F."/>
            <person name="Kuo A."/>
            <person name="Rensing S.A."/>
            <person name="Schmutz J."/>
            <person name="Symeonidi A."/>
            <person name="Elias M."/>
            <person name="Eveleigh R.J."/>
            <person name="Herman E.K."/>
            <person name="Klute M.J."/>
            <person name="Nakayama T."/>
            <person name="Obornik M."/>
            <person name="Reyes-Prieto A."/>
            <person name="Armbrust E.V."/>
            <person name="Aves S.J."/>
            <person name="Beiko R.G."/>
            <person name="Coutinho P."/>
            <person name="Dacks J.B."/>
            <person name="Durnford D.G."/>
            <person name="Fast N.M."/>
            <person name="Green B.R."/>
            <person name="Grisdale C.J."/>
            <person name="Hempel F."/>
            <person name="Henrissat B."/>
            <person name="Hoppner M.P."/>
            <person name="Ishida K."/>
            <person name="Kim E."/>
            <person name="Koreny L."/>
            <person name="Kroth P.G."/>
            <person name="Liu Y."/>
            <person name="Malik S.B."/>
            <person name="Maier U.G."/>
            <person name="McRose D."/>
            <person name="Mock T."/>
            <person name="Neilson J.A."/>
            <person name="Onodera N.T."/>
            <person name="Poole A.M."/>
            <person name="Pritham E.J."/>
            <person name="Richards T.A."/>
            <person name="Rocap G."/>
            <person name="Roy S.W."/>
            <person name="Sarai C."/>
            <person name="Schaack S."/>
            <person name="Shirato S."/>
            <person name="Slamovits C.H."/>
            <person name="Spencer D.F."/>
            <person name="Suzuki S."/>
            <person name="Worden A.Z."/>
            <person name="Zauner S."/>
            <person name="Barry K."/>
            <person name="Bell C."/>
            <person name="Bharti A.K."/>
            <person name="Crow J.A."/>
            <person name="Grimwood J."/>
            <person name="Kramer R."/>
            <person name="Lindquist E."/>
            <person name="Lucas S."/>
            <person name="Salamov A."/>
            <person name="McFadden G.I."/>
            <person name="Lane C.E."/>
            <person name="Keeling P.J."/>
            <person name="Gray M.W."/>
            <person name="Grigoriev I.V."/>
            <person name="Archibald J.M."/>
        </authorList>
    </citation>
    <scope>NUCLEOTIDE SEQUENCE</scope>
    <source>
        <strain evidence="3 5">CCMP2712</strain>
    </source>
</reference>
<dbReference type="CDD" id="cd00167">
    <property type="entry name" value="SANT"/>
    <property type="match status" value="1"/>
</dbReference>
<dbReference type="InterPro" id="IPR001005">
    <property type="entry name" value="SANT/Myb"/>
</dbReference>
<dbReference type="PANTHER" id="PTHR12802">
    <property type="entry name" value="SWI/SNF COMPLEX-RELATED"/>
    <property type="match status" value="1"/>
</dbReference>
<feature type="region of interest" description="Disordered" evidence="2">
    <location>
        <begin position="105"/>
        <end position="139"/>
    </location>
</feature>
<accession>L1JDM2</accession>
<dbReference type="EMBL" id="JH992995">
    <property type="protein sequence ID" value="EKX46210.1"/>
    <property type="molecule type" value="Genomic_DNA"/>
</dbReference>
<sequence>MCNPFCFSPAPSVDDAVADLAMSDNSLLDSFRAYLQDEEAWELSIKSADSLDQVDSSHTSPNQDSHLFFPTCPDRSWTEATCMAPEVEGPVSYAQSLLDSSAASPSVYNSASQSGSSHYASSESQASHHPADVLGQPSQSRNELKTYCHRLEKAIFNSSQWSPDEEARFLEALAMFSDADRRVRPDGRRSVGLGLGVARKISEYIGTRSEGQVRSHAQKHFLRQERKNRSSARM</sequence>
<dbReference type="OrthoDB" id="118550at2759"/>
<evidence type="ECO:0000313" key="5">
    <source>
        <dbReference type="Proteomes" id="UP000011087"/>
    </source>
</evidence>